<feature type="domain" description="Disease resistance protein At4g27190-like leucine-rich repeats" evidence="8">
    <location>
        <begin position="958"/>
        <end position="1067"/>
    </location>
</feature>
<evidence type="ECO:0000256" key="4">
    <source>
        <dbReference type="ARBA" id="ARBA00022821"/>
    </source>
</evidence>
<dbReference type="Pfam" id="PF25019">
    <property type="entry name" value="LRR_R13L1-DRL21"/>
    <property type="match status" value="1"/>
</dbReference>
<evidence type="ECO:0000259" key="8">
    <source>
        <dbReference type="Pfam" id="PF23247"/>
    </source>
</evidence>
<feature type="domain" description="Disease resistance protein winged helix" evidence="9">
    <location>
        <begin position="430"/>
        <end position="497"/>
    </location>
</feature>
<proteinExistence type="predicted"/>
<dbReference type="SUPFAM" id="SSF52540">
    <property type="entry name" value="P-loop containing nucleoside triphosphate hydrolases"/>
    <property type="match status" value="1"/>
</dbReference>
<evidence type="ECO:0000259" key="10">
    <source>
        <dbReference type="Pfam" id="PF25019"/>
    </source>
</evidence>
<dbReference type="Gene3D" id="1.10.10.10">
    <property type="entry name" value="Winged helix-like DNA-binding domain superfamily/Winged helix DNA-binding domain"/>
    <property type="match status" value="1"/>
</dbReference>
<evidence type="ECO:0000256" key="3">
    <source>
        <dbReference type="ARBA" id="ARBA00022741"/>
    </source>
</evidence>
<keyword evidence="12" id="KW-1185">Reference proteome</keyword>
<dbReference type="InterPro" id="IPR027417">
    <property type="entry name" value="P-loop_NTPase"/>
</dbReference>
<dbReference type="Proteomes" id="UP001227230">
    <property type="component" value="Chromosome 15"/>
</dbReference>
<keyword evidence="3" id="KW-0547">Nucleotide-binding</keyword>
<name>A0ABY9DAR4_VITVI</name>
<dbReference type="InterPro" id="IPR002182">
    <property type="entry name" value="NB-ARC"/>
</dbReference>
<dbReference type="InterPro" id="IPR036388">
    <property type="entry name" value="WH-like_DNA-bd_sf"/>
</dbReference>
<keyword evidence="5" id="KW-0067">ATP-binding</keyword>
<dbReference type="PANTHER" id="PTHR36766">
    <property type="entry name" value="PLANT BROAD-SPECTRUM MILDEW RESISTANCE PROTEIN RPW8"/>
    <property type="match status" value="1"/>
</dbReference>
<dbReference type="Pfam" id="PF23247">
    <property type="entry name" value="LRR_RPS2"/>
    <property type="match status" value="1"/>
</dbReference>
<protein>
    <recommendedName>
        <fullName evidence="13">Disease resistance RPP13-like protein 1</fullName>
    </recommendedName>
</protein>
<evidence type="ECO:0000313" key="11">
    <source>
        <dbReference type="EMBL" id="WKA04745.1"/>
    </source>
</evidence>
<evidence type="ECO:0000256" key="1">
    <source>
        <dbReference type="ARBA" id="ARBA00022614"/>
    </source>
</evidence>
<dbReference type="InterPro" id="IPR041118">
    <property type="entry name" value="Rx_N"/>
</dbReference>
<sequence>MCDPDSIVISPIASSLLVKIRLLLMIVEDVSSLAKVKDDLEKLLRALIPFKAELMDKEDMQEADPLLKYSLGDLQDAASDAQDVLEAFLIKVYRSVRRKEQRQQVCPGKASLRFNVCFLKIKDIVARIDLISQTTQRLRSESVARQKIPYPRPLHHTSSSAGDIVGREDDASEILDMLLSHESDQGEESHFSVISIIGMAGLGKTTLAQLIFNHPKVVQHFDWRSWVCVTVDFNFPRILEGIITSLSHMNCELGGLSTSMLESRVVELLAGKRFLIVLDDVWTDNYFQWESLEKVLRHGGRGSRVLVTSRTIKVSHIMGTQDPYRLGLLSDNHCWELFRRIAFKHCKMADRTQGDLQKIGMKIVAKCGGLPLAVTALAGLLRGNTDVNKWQKISKNDICKAEKHNFLPALKLSYDHLPSHIKQCFAYCSLFPKAYVFDKKDLVNLWMAEEFIQYTGQESPEETGSQYFDELLMRSFFQPSDVGGDQYRMHDLIHELAQLVASPLFLQVKDSEQCYLPPKTRHVSLLDKDIEQPVRQIIDKSRQLRTLLFPCGYLKNIGSSLEKMFQALTCIRVLDLSSSTISIVPESIDQLELLRYLDLSKTEITRLPDSLCNLYNLQTLKLLGCLSLSQLPKDFANLINLRHLELDERFWYSCTKLPPRMGSLTSLHNLHVFPIGCENGYGIEELKGMAYLTGTLHISKLENAVKNAVDAMLKEKESLVKLVLEWSDRDVAGPQDAVTHGRVLEDLQPHSNLKELRICHFRGSEFPHWMTNGWLQNLLTLFLNGCTNCKILSLGQLPHLQRLYLKGMQELQEVEQLQDKCPQGNNVSLEKLKIRNCPKLAKLPSFPKLRKLKIKKCVSLETLPATQSLMFLVLVDNLVLQDWNEVNSSFSKLLELKVNCCPKLHALPQVFAPQKLEINRCELLRDLPNPECFRHLQHLAVDQECQGGKLVGAIPDNSSLCSLVISNISNVTSFPKWPYLPRLKALHIRHCKDLMSLCEEEAPFQGLTFLKLLSIQCCPSLTKLPHEGLPKTLECLTISRCPSLESLGPKDVLKSLSSLTDLYIEDCPKLKSLPEEGISPSLQHLVIQGCPLLMERCRNEKGGGQDWPKIMHVPDLEVESTDVCSTPDLPKPRPSSAHWYSHISCCRGVDGSEAPQSLQHLM</sequence>
<dbReference type="Pfam" id="PF00931">
    <property type="entry name" value="NB-ARC"/>
    <property type="match status" value="1"/>
</dbReference>
<dbReference type="Pfam" id="PF23559">
    <property type="entry name" value="WHD_DRP"/>
    <property type="match status" value="1"/>
</dbReference>
<evidence type="ECO:0000259" key="9">
    <source>
        <dbReference type="Pfam" id="PF23559"/>
    </source>
</evidence>
<evidence type="ECO:0000259" key="6">
    <source>
        <dbReference type="Pfam" id="PF00931"/>
    </source>
</evidence>
<keyword evidence="4" id="KW-0611">Plant defense</keyword>
<keyword evidence="2" id="KW-0677">Repeat</keyword>
<dbReference type="SUPFAM" id="SSF52058">
    <property type="entry name" value="L domain-like"/>
    <property type="match status" value="2"/>
</dbReference>
<feature type="domain" description="Disease resistance N-terminal" evidence="7">
    <location>
        <begin position="22"/>
        <end position="98"/>
    </location>
</feature>
<reference evidence="11 12" key="1">
    <citation type="journal article" date="2023" name="Hortic Res">
        <title>The complete reference genome for grapevine (Vitis vinifera L.) genetics and breeding.</title>
        <authorList>
            <person name="Shi X."/>
            <person name="Cao S."/>
            <person name="Wang X."/>
            <person name="Huang S."/>
            <person name="Wang Y."/>
            <person name="Liu Z."/>
            <person name="Liu W."/>
            <person name="Leng X."/>
            <person name="Peng Y."/>
            <person name="Wang N."/>
            <person name="Wang Y."/>
            <person name="Ma Z."/>
            <person name="Xu X."/>
            <person name="Zhang F."/>
            <person name="Xue H."/>
            <person name="Zhong H."/>
            <person name="Wang Y."/>
            <person name="Zhang K."/>
            <person name="Velt A."/>
            <person name="Avia K."/>
            <person name="Holtgrawe D."/>
            <person name="Grimplet J."/>
            <person name="Matus J.T."/>
            <person name="Ware D."/>
            <person name="Wu X."/>
            <person name="Wang H."/>
            <person name="Liu C."/>
            <person name="Fang Y."/>
            <person name="Rustenholz C."/>
            <person name="Cheng Z."/>
            <person name="Xiao H."/>
            <person name="Zhou Y."/>
        </authorList>
    </citation>
    <scope>NUCLEOTIDE SEQUENCE [LARGE SCALE GENOMIC DNA]</scope>
    <source>
        <strain evidence="12">cv. Pinot noir / PN40024</strain>
        <tissue evidence="11">Leaf</tissue>
    </source>
</reference>
<dbReference type="Pfam" id="PF18052">
    <property type="entry name" value="Rx_N"/>
    <property type="match status" value="1"/>
</dbReference>
<organism evidence="11 12">
    <name type="scientific">Vitis vinifera</name>
    <name type="common">Grape</name>
    <dbReference type="NCBI Taxonomy" id="29760"/>
    <lineage>
        <taxon>Eukaryota</taxon>
        <taxon>Viridiplantae</taxon>
        <taxon>Streptophyta</taxon>
        <taxon>Embryophyta</taxon>
        <taxon>Tracheophyta</taxon>
        <taxon>Spermatophyta</taxon>
        <taxon>Magnoliopsida</taxon>
        <taxon>eudicotyledons</taxon>
        <taxon>Gunneridae</taxon>
        <taxon>Pentapetalae</taxon>
        <taxon>rosids</taxon>
        <taxon>Vitales</taxon>
        <taxon>Vitaceae</taxon>
        <taxon>Viteae</taxon>
        <taxon>Vitis</taxon>
    </lineage>
</organism>
<dbReference type="PRINTS" id="PR00364">
    <property type="entry name" value="DISEASERSIST"/>
</dbReference>
<evidence type="ECO:0000256" key="2">
    <source>
        <dbReference type="ARBA" id="ARBA00022737"/>
    </source>
</evidence>
<evidence type="ECO:0008006" key="13">
    <source>
        <dbReference type="Google" id="ProtNLM"/>
    </source>
</evidence>
<keyword evidence="1" id="KW-0433">Leucine-rich repeat</keyword>
<evidence type="ECO:0000256" key="5">
    <source>
        <dbReference type="ARBA" id="ARBA00022840"/>
    </source>
</evidence>
<dbReference type="InterPro" id="IPR032675">
    <property type="entry name" value="LRR_dom_sf"/>
</dbReference>
<dbReference type="EMBL" id="CP126662">
    <property type="protein sequence ID" value="WKA04745.1"/>
    <property type="molecule type" value="Genomic_DNA"/>
</dbReference>
<dbReference type="Gene3D" id="3.80.10.10">
    <property type="entry name" value="Ribonuclease Inhibitor"/>
    <property type="match status" value="2"/>
</dbReference>
<gene>
    <name evidence="11" type="ORF">VitviT2T_022754</name>
</gene>
<dbReference type="Gene3D" id="3.40.50.300">
    <property type="entry name" value="P-loop containing nucleotide triphosphate hydrolases"/>
    <property type="match status" value="1"/>
</dbReference>
<evidence type="ECO:0000259" key="7">
    <source>
        <dbReference type="Pfam" id="PF18052"/>
    </source>
</evidence>
<dbReference type="Gene3D" id="1.20.5.4130">
    <property type="match status" value="1"/>
</dbReference>
<dbReference type="InterPro" id="IPR057135">
    <property type="entry name" value="At4g27190-like_LRR"/>
</dbReference>
<feature type="domain" description="R13L1/DRL21-like LRR repeat region" evidence="10">
    <location>
        <begin position="683"/>
        <end position="808"/>
    </location>
</feature>
<evidence type="ECO:0000313" key="12">
    <source>
        <dbReference type="Proteomes" id="UP001227230"/>
    </source>
</evidence>
<dbReference type="PANTHER" id="PTHR36766:SF70">
    <property type="entry name" value="DISEASE RESISTANCE PROTEIN RGA4"/>
    <property type="match status" value="1"/>
</dbReference>
<feature type="domain" description="NB-ARC" evidence="6">
    <location>
        <begin position="173"/>
        <end position="344"/>
    </location>
</feature>
<accession>A0ABY9DAR4</accession>
<dbReference type="InterPro" id="IPR058922">
    <property type="entry name" value="WHD_DRP"/>
</dbReference>
<dbReference type="InterPro" id="IPR056789">
    <property type="entry name" value="LRR_R13L1-DRL21"/>
</dbReference>